<evidence type="ECO:0000313" key="2">
    <source>
        <dbReference type="Proteomes" id="UP000004896"/>
    </source>
</evidence>
<comment type="caution">
    <text evidence="1">The sequence shown here is derived from an EMBL/GenBank/DDBJ whole genome shotgun (WGS) entry which is preliminary data.</text>
</comment>
<organism evidence="1 2">
    <name type="scientific">Streptococcus vestibularis F0396</name>
    <dbReference type="NCBI Taxonomy" id="904306"/>
    <lineage>
        <taxon>Bacteria</taxon>
        <taxon>Bacillati</taxon>
        <taxon>Bacillota</taxon>
        <taxon>Bacilli</taxon>
        <taxon>Lactobacillales</taxon>
        <taxon>Streptococcaceae</taxon>
        <taxon>Streptococcus</taxon>
    </lineage>
</organism>
<proteinExistence type="predicted"/>
<reference evidence="1 2" key="1">
    <citation type="submission" date="2010-10" db="EMBL/GenBank/DDBJ databases">
        <authorList>
            <person name="Durkin A.S."/>
            <person name="Madupu R."/>
            <person name="Torralba M."/>
            <person name="Gillis M."/>
            <person name="Methe B."/>
            <person name="Sutton G."/>
            <person name="Nelson K.E."/>
        </authorList>
    </citation>
    <scope>NUCLEOTIDE SEQUENCE [LARGE SCALE GENOMIC DNA]</scope>
    <source>
        <strain evidence="1 2">F0396</strain>
    </source>
</reference>
<sequence length="87" mass="9372">MVSVTQCIKQIKQPHGGYLSVKAFTVTTLDDGHVLNAEESIAASLVGTAVDYLSRFMDGTAVEEAFEISLLGARAMRMEAKAYWSSG</sequence>
<protein>
    <submittedName>
        <fullName evidence="1">Uncharacterized protein</fullName>
    </submittedName>
</protein>
<accession>E3CPX1</accession>
<dbReference type="Proteomes" id="UP000004896">
    <property type="component" value="Unassembled WGS sequence"/>
</dbReference>
<evidence type="ECO:0000313" key="1">
    <source>
        <dbReference type="EMBL" id="EFQ59496.1"/>
    </source>
</evidence>
<dbReference type="EMBL" id="AEKO01000007">
    <property type="protein sequence ID" value="EFQ59496.1"/>
    <property type="molecule type" value="Genomic_DNA"/>
</dbReference>
<name>E3CPX1_STRVE</name>
<dbReference type="eggNOG" id="COG2852">
    <property type="taxonomic scope" value="Bacteria"/>
</dbReference>
<dbReference type="AlphaFoldDB" id="E3CPX1"/>
<gene>
    <name evidence="1" type="ORF">HMPREF9192_1169</name>
</gene>